<feature type="compositionally biased region" description="Basic and acidic residues" evidence="1">
    <location>
        <begin position="229"/>
        <end position="253"/>
    </location>
</feature>
<evidence type="ECO:0000313" key="2">
    <source>
        <dbReference type="EMBL" id="CAA9499460.1"/>
    </source>
</evidence>
<reference evidence="2" key="1">
    <citation type="submission" date="2020-02" db="EMBL/GenBank/DDBJ databases">
        <authorList>
            <person name="Meier V. D."/>
        </authorList>
    </citation>
    <scope>NUCLEOTIDE SEQUENCE</scope>
    <source>
        <strain evidence="2">AVDCRST_MAG13</strain>
    </source>
</reference>
<name>A0A6J4SIK6_9ACTN</name>
<feature type="compositionally biased region" description="Basic and acidic residues" evidence="1">
    <location>
        <begin position="23"/>
        <end position="32"/>
    </location>
</feature>
<accession>A0A6J4SIK6</accession>
<organism evidence="2">
    <name type="scientific">uncultured Solirubrobacteraceae bacterium</name>
    <dbReference type="NCBI Taxonomy" id="1162706"/>
    <lineage>
        <taxon>Bacteria</taxon>
        <taxon>Bacillati</taxon>
        <taxon>Actinomycetota</taxon>
        <taxon>Thermoleophilia</taxon>
        <taxon>Solirubrobacterales</taxon>
        <taxon>Solirubrobacteraceae</taxon>
        <taxon>environmental samples</taxon>
    </lineage>
</organism>
<feature type="region of interest" description="Disordered" evidence="1">
    <location>
        <begin position="224"/>
        <end position="265"/>
    </location>
</feature>
<dbReference type="EMBL" id="CADCVO010000344">
    <property type="protein sequence ID" value="CAA9499460.1"/>
    <property type="molecule type" value="Genomic_DNA"/>
</dbReference>
<sequence length="265" mass="28011">MDEVAQLPAVLEDAGGAPARQGAGEDGRDARVGRVPRHPRAVDVVVAQGGDRHARLAGERRGEMLLLELRRGVDVAGIQGRVLRDGLGLERPAAPRAGRLEAPGLQVGDLPRARPHLAVLRARVAALAVDHHGRGLHEPPAEPAGGEGAQEDGGAQVVVGDVVGDVADVRPEADHRRLVADGVDPVERRVDVGALAHVAADERRARGEVVGQARVRGGMQVVQQPHVVPRREERLRDVAADEAGASRDQDEHPRHSRSTHLGSAP</sequence>
<dbReference type="AlphaFoldDB" id="A0A6J4SIK6"/>
<proteinExistence type="predicted"/>
<feature type="region of interest" description="Disordered" evidence="1">
    <location>
        <begin position="1"/>
        <end position="34"/>
    </location>
</feature>
<protein>
    <submittedName>
        <fullName evidence="2">Uncharacterized protein</fullName>
    </submittedName>
</protein>
<evidence type="ECO:0000256" key="1">
    <source>
        <dbReference type="SAM" id="MobiDB-lite"/>
    </source>
</evidence>
<gene>
    <name evidence="2" type="ORF">AVDCRST_MAG13-2133</name>
</gene>